<name>A0A445GFI0_GLYSO</name>
<sequence length="70" mass="8166">MSSPDIVSILENSKEFDRVRKEQEDILSEINKLHKKLQANLRLVWDLRWLSRIQASVSWPGFASEVEGEL</sequence>
<keyword evidence="2" id="KW-1185">Reference proteome</keyword>
<accession>A0A445GFI0</accession>
<evidence type="ECO:0000313" key="1">
    <source>
        <dbReference type="EMBL" id="RZB59933.1"/>
    </source>
</evidence>
<reference evidence="1 2" key="1">
    <citation type="submission" date="2018-09" db="EMBL/GenBank/DDBJ databases">
        <title>A high-quality reference genome of wild soybean provides a powerful tool to mine soybean genomes.</title>
        <authorList>
            <person name="Xie M."/>
            <person name="Chung C.Y.L."/>
            <person name="Li M.-W."/>
            <person name="Wong F.-L."/>
            <person name="Chan T.-F."/>
            <person name="Lam H.-M."/>
        </authorList>
    </citation>
    <scope>NUCLEOTIDE SEQUENCE [LARGE SCALE GENOMIC DNA]</scope>
    <source>
        <strain evidence="2">cv. W05</strain>
        <tissue evidence="1">Hypocotyl of etiolated seedlings</tissue>
    </source>
</reference>
<dbReference type="Proteomes" id="UP000289340">
    <property type="component" value="Chromosome 16"/>
</dbReference>
<dbReference type="EMBL" id="QZWG01000016">
    <property type="protein sequence ID" value="RZB59933.1"/>
    <property type="molecule type" value="Genomic_DNA"/>
</dbReference>
<comment type="caution">
    <text evidence="1">The sequence shown here is derived from an EMBL/GenBank/DDBJ whole genome shotgun (WGS) entry which is preliminary data.</text>
</comment>
<organism evidence="1 2">
    <name type="scientific">Glycine soja</name>
    <name type="common">Wild soybean</name>
    <dbReference type="NCBI Taxonomy" id="3848"/>
    <lineage>
        <taxon>Eukaryota</taxon>
        <taxon>Viridiplantae</taxon>
        <taxon>Streptophyta</taxon>
        <taxon>Embryophyta</taxon>
        <taxon>Tracheophyta</taxon>
        <taxon>Spermatophyta</taxon>
        <taxon>Magnoliopsida</taxon>
        <taxon>eudicotyledons</taxon>
        <taxon>Gunneridae</taxon>
        <taxon>Pentapetalae</taxon>
        <taxon>rosids</taxon>
        <taxon>fabids</taxon>
        <taxon>Fabales</taxon>
        <taxon>Fabaceae</taxon>
        <taxon>Papilionoideae</taxon>
        <taxon>50 kb inversion clade</taxon>
        <taxon>NPAAA clade</taxon>
        <taxon>indigoferoid/millettioid clade</taxon>
        <taxon>Phaseoleae</taxon>
        <taxon>Glycine</taxon>
        <taxon>Glycine subgen. Soja</taxon>
    </lineage>
</organism>
<evidence type="ECO:0000313" key="2">
    <source>
        <dbReference type="Proteomes" id="UP000289340"/>
    </source>
</evidence>
<proteinExistence type="predicted"/>
<protein>
    <submittedName>
        <fullName evidence="1">SAGA-associated factor 29-like B</fullName>
    </submittedName>
</protein>
<gene>
    <name evidence="1" type="ORF">D0Y65_042925</name>
</gene>
<dbReference type="AlphaFoldDB" id="A0A445GFI0"/>